<dbReference type="Gene3D" id="3.40.50.300">
    <property type="entry name" value="P-loop containing nucleotide triphosphate hydrolases"/>
    <property type="match status" value="1"/>
</dbReference>
<keyword evidence="1" id="KW-0547">Nucleotide-binding</keyword>
<dbReference type="InterPro" id="IPR003593">
    <property type="entry name" value="AAA+_ATPase"/>
</dbReference>
<keyword evidence="2" id="KW-0067">ATP-binding</keyword>
<dbReference type="EMBL" id="ATMH01007575">
    <property type="protein sequence ID" value="EPY23665.1"/>
    <property type="molecule type" value="Genomic_DNA"/>
</dbReference>
<dbReference type="PANTHER" id="PTHR23077">
    <property type="entry name" value="AAA-FAMILY ATPASE"/>
    <property type="match status" value="1"/>
</dbReference>
<dbReference type="InterPro" id="IPR027417">
    <property type="entry name" value="P-loop_NTPase"/>
</dbReference>
<dbReference type="GO" id="GO:0005524">
    <property type="term" value="F:ATP binding"/>
    <property type="evidence" value="ECO:0007669"/>
    <property type="project" value="UniProtKB-KW"/>
</dbReference>
<dbReference type="Gene3D" id="1.10.8.60">
    <property type="match status" value="1"/>
</dbReference>
<reference evidence="5 6" key="1">
    <citation type="journal article" date="2013" name="PLoS ONE">
        <title>Predicting the Proteins of Angomonas deanei, Strigomonas culicis and Their Respective Endosymbionts Reveals New Aspects of the Trypanosomatidae Family.</title>
        <authorList>
            <person name="Motta M.C."/>
            <person name="Martins A.C."/>
            <person name="de Souza S.S."/>
            <person name="Catta-Preta C.M."/>
            <person name="Silva R."/>
            <person name="Klein C.C."/>
            <person name="de Almeida L.G."/>
            <person name="de Lima Cunha O."/>
            <person name="Ciapina L.P."/>
            <person name="Brocchi M."/>
            <person name="Colabardini A.C."/>
            <person name="de Araujo Lima B."/>
            <person name="Machado C.R."/>
            <person name="de Almeida Soares C.M."/>
            <person name="Probst C.M."/>
            <person name="de Menezes C.B."/>
            <person name="Thompson C.E."/>
            <person name="Bartholomeu D.C."/>
            <person name="Gradia D.F."/>
            <person name="Pavoni D.P."/>
            <person name="Grisard E.C."/>
            <person name="Fantinatti-Garboggini F."/>
            <person name="Marchini F.K."/>
            <person name="Rodrigues-Luiz G.F."/>
            <person name="Wagner G."/>
            <person name="Goldman G.H."/>
            <person name="Fietto J.L."/>
            <person name="Elias M.C."/>
            <person name="Goldman M.H."/>
            <person name="Sagot M.F."/>
            <person name="Pereira M."/>
            <person name="Stoco P.H."/>
            <person name="de Mendonca-Neto R.P."/>
            <person name="Teixeira S.M."/>
            <person name="Maciel T.E."/>
            <person name="de Oliveira Mendes T.A."/>
            <person name="Urmenyi T.P."/>
            <person name="de Souza W."/>
            <person name="Schenkman S."/>
            <person name="de Vasconcelos A.T."/>
        </authorList>
    </citation>
    <scope>NUCLEOTIDE SEQUENCE [LARGE SCALE GENOMIC DNA]</scope>
</reference>
<dbReference type="SMART" id="SM00382">
    <property type="entry name" value="AAA"/>
    <property type="match status" value="1"/>
</dbReference>
<dbReference type="Pfam" id="PF17862">
    <property type="entry name" value="AAA_lid_3"/>
    <property type="match status" value="1"/>
</dbReference>
<dbReference type="FunFam" id="3.40.50.300:FF:001025">
    <property type="entry name" value="ATPase family, AAA domain-containing 2B"/>
    <property type="match status" value="1"/>
</dbReference>
<dbReference type="OrthoDB" id="5421at2759"/>
<evidence type="ECO:0000256" key="1">
    <source>
        <dbReference type="ARBA" id="ARBA00022741"/>
    </source>
</evidence>
<protein>
    <recommendedName>
        <fullName evidence="4">AAA+ ATPase domain-containing protein</fullName>
    </recommendedName>
</protein>
<keyword evidence="6" id="KW-1185">Reference proteome</keyword>
<gene>
    <name evidence="5" type="ORF">STCU_07575</name>
</gene>
<dbReference type="SUPFAM" id="SSF52540">
    <property type="entry name" value="P-loop containing nucleoside triphosphate hydrolases"/>
    <property type="match status" value="1"/>
</dbReference>
<accession>S9VKD9</accession>
<dbReference type="Pfam" id="PF00004">
    <property type="entry name" value="AAA"/>
    <property type="match status" value="1"/>
</dbReference>
<keyword evidence="3" id="KW-0175">Coiled coil</keyword>
<dbReference type="InterPro" id="IPR041569">
    <property type="entry name" value="AAA_lid_3"/>
</dbReference>
<dbReference type="Proteomes" id="UP000015354">
    <property type="component" value="Unassembled WGS sequence"/>
</dbReference>
<comment type="caution">
    <text evidence="5">The sequence shown here is derived from an EMBL/GenBank/DDBJ whole genome shotgun (WGS) entry which is preliminary data.</text>
</comment>
<dbReference type="InterPro" id="IPR003959">
    <property type="entry name" value="ATPase_AAA_core"/>
</dbReference>
<evidence type="ECO:0000313" key="5">
    <source>
        <dbReference type="EMBL" id="EPY23665.1"/>
    </source>
</evidence>
<evidence type="ECO:0000256" key="3">
    <source>
        <dbReference type="ARBA" id="ARBA00023054"/>
    </source>
</evidence>
<proteinExistence type="predicted"/>
<sequence>MVGLSAAEVLEAARDPTWDRPAAFQKVEWSDIGGLREVKECLYKTLILPYRNPELFERFGLTPTKGMLLYGPPGCAKTTLIKALCSESYFSLIYLDSANVISAYVGESERRLRDVFAKASKMGSRAFVFFDEVEVLGGRRQSSAARSSEQVRLLSTLLTELDGFAPTKGVCFIGATNVPHLIDPALLRPGRFDYLLRVPLPGMEDRCDILRTSLQKTAVNISRIAALTDGFSGADLKAFCAGVLLELLRDGDASLVLQDKEQITLLFENKLKAFNCTTYDLSALTNFENEHHLA</sequence>
<dbReference type="PANTHER" id="PTHR23077:SF117">
    <property type="entry name" value="AAA+ ATPASE DOMAIN-CONTAINING PROTEIN"/>
    <property type="match status" value="1"/>
</dbReference>
<evidence type="ECO:0000256" key="2">
    <source>
        <dbReference type="ARBA" id="ARBA00022840"/>
    </source>
</evidence>
<dbReference type="InterPro" id="IPR050168">
    <property type="entry name" value="AAA_ATPase_domain"/>
</dbReference>
<evidence type="ECO:0000313" key="6">
    <source>
        <dbReference type="Proteomes" id="UP000015354"/>
    </source>
</evidence>
<name>S9VKD9_9TRYP</name>
<evidence type="ECO:0000259" key="4">
    <source>
        <dbReference type="SMART" id="SM00382"/>
    </source>
</evidence>
<dbReference type="AlphaFoldDB" id="S9VKD9"/>
<organism evidence="5 6">
    <name type="scientific">Strigomonas culicis</name>
    <dbReference type="NCBI Taxonomy" id="28005"/>
    <lineage>
        <taxon>Eukaryota</taxon>
        <taxon>Discoba</taxon>
        <taxon>Euglenozoa</taxon>
        <taxon>Kinetoplastea</taxon>
        <taxon>Metakinetoplastina</taxon>
        <taxon>Trypanosomatida</taxon>
        <taxon>Trypanosomatidae</taxon>
        <taxon>Strigomonadinae</taxon>
        <taxon>Strigomonas</taxon>
    </lineage>
</organism>
<feature type="domain" description="AAA+ ATPase" evidence="4">
    <location>
        <begin position="63"/>
        <end position="202"/>
    </location>
</feature>
<dbReference type="GO" id="GO:0016887">
    <property type="term" value="F:ATP hydrolysis activity"/>
    <property type="evidence" value="ECO:0007669"/>
    <property type="project" value="InterPro"/>
</dbReference>